<sequence>MTSLKDKNLLFYSIHPNDEHSREFLKELEKYPSLKKQFILVCVNDPNIRIPEKIKQIGKVPVIIVSGFNRPIFGQDAISWLKNGSFQELANGFEYGSLSGNDLKCAFLGDECKTSDYNQFFNNDYNRGFVNREGTINQQFASLAGDSHVTTYAENTEMKKDLSGQLEQRLSMLKQMRDTDVPKPVKRIGGMEDMGSGNRNMGGGGGDGNFYNLPGQNGGGQGGSGCAPTYNPNPFGQHGMPSAVPQLPFSMPSRRQGGNGGNGAPPLPFSMPMMPGGGNGNGNGNGGRSGGGPQLPFAMGARNYL</sequence>
<evidence type="ECO:0000256" key="1">
    <source>
        <dbReference type="SAM" id="MobiDB-lite"/>
    </source>
</evidence>
<protein>
    <submittedName>
        <fullName evidence="2">Uncharacterized protein</fullName>
    </submittedName>
</protein>
<organism evidence="2">
    <name type="scientific">viral metagenome</name>
    <dbReference type="NCBI Taxonomy" id="1070528"/>
    <lineage>
        <taxon>unclassified sequences</taxon>
        <taxon>metagenomes</taxon>
        <taxon>organismal metagenomes</taxon>
    </lineage>
</organism>
<accession>A0A6C0BJY6</accession>
<feature type="compositionally biased region" description="Gly residues" evidence="1">
    <location>
        <begin position="275"/>
        <end position="293"/>
    </location>
</feature>
<feature type="region of interest" description="Disordered" evidence="1">
    <location>
        <begin position="252"/>
        <end position="305"/>
    </location>
</feature>
<evidence type="ECO:0000313" key="2">
    <source>
        <dbReference type="EMBL" id="QHS92677.1"/>
    </source>
</evidence>
<proteinExistence type="predicted"/>
<name>A0A6C0BJY6_9ZZZZ</name>
<dbReference type="AlphaFoldDB" id="A0A6C0BJY6"/>
<reference evidence="2" key="1">
    <citation type="journal article" date="2020" name="Nature">
        <title>Giant virus diversity and host interactions through global metagenomics.</title>
        <authorList>
            <person name="Schulz F."/>
            <person name="Roux S."/>
            <person name="Paez-Espino D."/>
            <person name="Jungbluth S."/>
            <person name="Walsh D.A."/>
            <person name="Denef V.J."/>
            <person name="McMahon K.D."/>
            <person name="Konstantinidis K.T."/>
            <person name="Eloe-Fadrosh E.A."/>
            <person name="Kyrpides N.C."/>
            <person name="Woyke T."/>
        </authorList>
    </citation>
    <scope>NUCLEOTIDE SEQUENCE</scope>
    <source>
        <strain evidence="2">GVMAG-M-3300014204-73</strain>
    </source>
</reference>
<dbReference type="EMBL" id="MN739185">
    <property type="protein sequence ID" value="QHS92677.1"/>
    <property type="molecule type" value="Genomic_DNA"/>
</dbReference>